<dbReference type="Gene3D" id="3.40.710.10">
    <property type="entry name" value="DD-peptidase/beta-lactamase superfamily"/>
    <property type="match status" value="1"/>
</dbReference>
<name>A0A7X9LDB5_STRRT</name>
<dbReference type="PANTHER" id="PTHR43283:SF11">
    <property type="entry name" value="BETA-LACTAMASE-RELATED DOMAIN-CONTAINING PROTEIN"/>
    <property type="match status" value="1"/>
</dbReference>
<dbReference type="GO" id="GO:0016787">
    <property type="term" value="F:hydrolase activity"/>
    <property type="evidence" value="ECO:0007669"/>
    <property type="project" value="UniProtKB-KW"/>
</dbReference>
<dbReference type="Proteomes" id="UP000532121">
    <property type="component" value="Unassembled WGS sequence"/>
</dbReference>
<protein>
    <submittedName>
        <fullName evidence="3">Beta-lactamase family protein</fullName>
    </submittedName>
</protein>
<comment type="caution">
    <text evidence="3">The sequence shown here is derived from an EMBL/GenBank/DDBJ whole genome shotgun (WGS) entry which is preliminary data.</text>
</comment>
<sequence>MSHQKIITKIQDQISQHIYLGASLALYENDSWQEFYLGETSPLERTRPNLLYDLASVSKVIGVGTVCIFMLNSGLLELDQSLQFYYPAFHDKSVTLRQLLTHTSGIDPYIPNRNSLSAAELRNAVNHIKVTADKSFKYTDINFILLGFMLEKLTGQSLDILFEQEIFKPWNMSKTTFGPVSSAVPTVRGIPSGRVHDPKAQVLGVHTGSAGLFSTLKDLEIFANHCLTDDFARHLTKNYSLSAKERSLAWDLEGDWLLHTGYTGTFVLINIPKQRAAIFLSNRTYEKDERAQWILDRNELIALIEQELTA</sequence>
<dbReference type="InterPro" id="IPR050789">
    <property type="entry name" value="Diverse_Enzym_Activities"/>
</dbReference>
<keyword evidence="1" id="KW-0378">Hydrolase</keyword>
<dbReference type="Pfam" id="PF00144">
    <property type="entry name" value="Beta-lactamase"/>
    <property type="match status" value="1"/>
</dbReference>
<organism evidence="3 4">
    <name type="scientific">Streptococcus ratti</name>
    <dbReference type="NCBI Taxonomy" id="1341"/>
    <lineage>
        <taxon>Bacteria</taxon>
        <taxon>Bacillati</taxon>
        <taxon>Bacillota</taxon>
        <taxon>Bacilli</taxon>
        <taxon>Lactobacillales</taxon>
        <taxon>Streptococcaceae</taxon>
        <taxon>Streptococcus</taxon>
    </lineage>
</organism>
<evidence type="ECO:0000313" key="4">
    <source>
        <dbReference type="Proteomes" id="UP000532121"/>
    </source>
</evidence>
<dbReference type="AlphaFoldDB" id="A0A7X9LDB5"/>
<evidence type="ECO:0000259" key="2">
    <source>
        <dbReference type="Pfam" id="PF00144"/>
    </source>
</evidence>
<reference evidence="3 4" key="1">
    <citation type="submission" date="2020-04" db="EMBL/GenBank/DDBJ databases">
        <title>MicrobeNet Type strains.</title>
        <authorList>
            <person name="Nicholson A.C."/>
        </authorList>
    </citation>
    <scope>NUCLEOTIDE SEQUENCE [LARGE SCALE GENOMIC DNA]</scope>
    <source>
        <strain evidence="3 4">DSM 22768</strain>
    </source>
</reference>
<evidence type="ECO:0000256" key="1">
    <source>
        <dbReference type="ARBA" id="ARBA00022801"/>
    </source>
</evidence>
<dbReference type="InterPro" id="IPR012338">
    <property type="entry name" value="Beta-lactam/transpept-like"/>
</dbReference>
<proteinExistence type="predicted"/>
<accession>A0A7X9LDB5</accession>
<dbReference type="SUPFAM" id="SSF56601">
    <property type="entry name" value="beta-lactamase/transpeptidase-like"/>
    <property type="match status" value="1"/>
</dbReference>
<dbReference type="EMBL" id="JABASA010000006">
    <property type="protein sequence ID" value="NMD48829.1"/>
    <property type="molecule type" value="Genomic_DNA"/>
</dbReference>
<dbReference type="InterPro" id="IPR001466">
    <property type="entry name" value="Beta-lactam-related"/>
</dbReference>
<evidence type="ECO:0000313" key="3">
    <source>
        <dbReference type="EMBL" id="NMD48829.1"/>
    </source>
</evidence>
<dbReference type="PANTHER" id="PTHR43283">
    <property type="entry name" value="BETA-LACTAMASE-RELATED"/>
    <property type="match status" value="1"/>
</dbReference>
<dbReference type="RefSeq" id="WP_193523257.1">
    <property type="nucleotide sequence ID" value="NZ_JABASA010000006.1"/>
</dbReference>
<feature type="domain" description="Beta-lactamase-related" evidence="2">
    <location>
        <begin position="10"/>
        <end position="296"/>
    </location>
</feature>
<gene>
    <name evidence="3" type="ORF">HHO37_03860</name>
</gene>